<evidence type="ECO:0000313" key="2">
    <source>
        <dbReference type="EMBL" id="GAF69361.1"/>
    </source>
</evidence>
<dbReference type="EMBL" id="BARS01009062">
    <property type="protein sequence ID" value="GAF69361.1"/>
    <property type="molecule type" value="Genomic_DNA"/>
</dbReference>
<feature type="region of interest" description="Disordered" evidence="1">
    <location>
        <begin position="18"/>
        <end position="59"/>
    </location>
</feature>
<proteinExistence type="predicted"/>
<evidence type="ECO:0000256" key="1">
    <source>
        <dbReference type="SAM" id="MobiDB-lite"/>
    </source>
</evidence>
<protein>
    <submittedName>
        <fullName evidence="2">Uncharacterized protein</fullName>
    </submittedName>
</protein>
<sequence length="59" mass="6457">PIVKQNEAIRAYLRSRRAIRDVDPETGEETTEEVPDIRCPLLGSGAAPPTDETPTEPPT</sequence>
<name>X0S285_9ZZZZ</name>
<accession>X0S285</accession>
<feature type="compositionally biased region" description="Acidic residues" evidence="1">
    <location>
        <begin position="24"/>
        <end position="34"/>
    </location>
</feature>
<feature type="non-terminal residue" evidence="2">
    <location>
        <position position="1"/>
    </location>
</feature>
<dbReference type="AlphaFoldDB" id="X0S285"/>
<organism evidence="2">
    <name type="scientific">marine sediment metagenome</name>
    <dbReference type="NCBI Taxonomy" id="412755"/>
    <lineage>
        <taxon>unclassified sequences</taxon>
        <taxon>metagenomes</taxon>
        <taxon>ecological metagenomes</taxon>
    </lineage>
</organism>
<reference evidence="2" key="1">
    <citation type="journal article" date="2014" name="Front. Microbiol.">
        <title>High frequency of phylogenetically diverse reductive dehalogenase-homologous genes in deep subseafloor sedimentary metagenomes.</title>
        <authorList>
            <person name="Kawai M."/>
            <person name="Futagami T."/>
            <person name="Toyoda A."/>
            <person name="Takaki Y."/>
            <person name="Nishi S."/>
            <person name="Hori S."/>
            <person name="Arai W."/>
            <person name="Tsubouchi T."/>
            <person name="Morono Y."/>
            <person name="Uchiyama I."/>
            <person name="Ito T."/>
            <person name="Fujiyama A."/>
            <person name="Inagaki F."/>
            <person name="Takami H."/>
        </authorList>
    </citation>
    <scope>NUCLEOTIDE SEQUENCE</scope>
    <source>
        <strain evidence="2">Expedition CK06-06</strain>
    </source>
</reference>
<comment type="caution">
    <text evidence="2">The sequence shown here is derived from an EMBL/GenBank/DDBJ whole genome shotgun (WGS) entry which is preliminary data.</text>
</comment>
<gene>
    <name evidence="2" type="ORF">S01H1_17127</name>
</gene>